<dbReference type="Proteomes" id="UP000325780">
    <property type="component" value="Unassembled WGS sequence"/>
</dbReference>
<proteinExistence type="predicted"/>
<dbReference type="Gene3D" id="1.10.510.10">
    <property type="entry name" value="Transferase(Phosphotransferase) domain 1"/>
    <property type="match status" value="1"/>
</dbReference>
<dbReference type="EMBL" id="ML742112">
    <property type="protein sequence ID" value="KAE8149797.1"/>
    <property type="molecule type" value="Genomic_DNA"/>
</dbReference>
<accession>A0A5N6TU18</accession>
<dbReference type="InterPro" id="IPR011009">
    <property type="entry name" value="Kinase-like_dom_sf"/>
</dbReference>
<reference evidence="2 3" key="1">
    <citation type="submission" date="2019-04" db="EMBL/GenBank/DDBJ databases">
        <title>Friends and foes A comparative genomics study of 23 Aspergillus species from section Flavi.</title>
        <authorList>
            <consortium name="DOE Joint Genome Institute"/>
            <person name="Kjaerbolling I."/>
            <person name="Vesth T."/>
            <person name="Frisvad J.C."/>
            <person name="Nybo J.L."/>
            <person name="Theobald S."/>
            <person name="Kildgaard S."/>
            <person name="Isbrandt T."/>
            <person name="Kuo A."/>
            <person name="Sato A."/>
            <person name="Lyhne E.K."/>
            <person name="Kogle M.E."/>
            <person name="Wiebenga A."/>
            <person name="Kun R.S."/>
            <person name="Lubbers R.J."/>
            <person name="Makela M.R."/>
            <person name="Barry K."/>
            <person name="Chovatia M."/>
            <person name="Clum A."/>
            <person name="Daum C."/>
            <person name="Haridas S."/>
            <person name="He G."/>
            <person name="LaButti K."/>
            <person name="Lipzen A."/>
            <person name="Mondo S."/>
            <person name="Riley R."/>
            <person name="Salamov A."/>
            <person name="Simmons B.A."/>
            <person name="Magnuson J.K."/>
            <person name="Henrissat B."/>
            <person name="Mortensen U.H."/>
            <person name="Larsen T.O."/>
            <person name="Devries R.P."/>
            <person name="Grigoriev I.V."/>
            <person name="Machida M."/>
            <person name="Baker S.E."/>
            <person name="Andersen M.R."/>
        </authorList>
    </citation>
    <scope>NUCLEOTIDE SEQUENCE [LARGE SCALE GENOMIC DNA]</scope>
    <source>
        <strain evidence="2 3">IBT 18842</strain>
    </source>
</reference>
<evidence type="ECO:0000256" key="1">
    <source>
        <dbReference type="SAM" id="MobiDB-lite"/>
    </source>
</evidence>
<evidence type="ECO:0000313" key="2">
    <source>
        <dbReference type="EMBL" id="KAE8149797.1"/>
    </source>
</evidence>
<keyword evidence="3" id="KW-1185">Reference proteome</keyword>
<feature type="compositionally biased region" description="Basic and acidic residues" evidence="1">
    <location>
        <begin position="309"/>
        <end position="320"/>
    </location>
</feature>
<dbReference type="SUPFAM" id="SSF56112">
    <property type="entry name" value="Protein kinase-like (PK-like)"/>
    <property type="match status" value="1"/>
</dbReference>
<dbReference type="OrthoDB" id="4267316at2759"/>
<sequence length="328" mass="37674">MSRDCIVSPYSVGSRHRICSHHPPPPVALNQPGRNLLNLDYDDPQVISQTCVRNPPVAGVDGTDRIVVQITESINVGLCKRAQVVTARVLDAGSLTSFTTDQVPIAKFYDPYYESFNDQPFLGVDINYTHECAAYTRLADLQGSFIPVFFGSFTLRLPVGDQCRIVRLILVEKISGSSMDRLDISRYSRFLRQRYLKEIIDAESALYTKDICHRDLCPCNVMFTIPRQRNRPVVIIDFGFVDFGRSRKPSDPEIENAWFPGVPISPLLRWQERYSRRTSFTSWIDWEWQPWLEAQCEHTRDSITDAQRERWQPLPQKDHISPPSSCSF</sequence>
<feature type="region of interest" description="Disordered" evidence="1">
    <location>
        <begin position="309"/>
        <end position="328"/>
    </location>
</feature>
<protein>
    <recommendedName>
        <fullName evidence="4">Non-specific serine/threonine protein kinase</fullName>
    </recommendedName>
</protein>
<gene>
    <name evidence="2" type="ORF">BDV25DRAFT_122114</name>
</gene>
<evidence type="ECO:0008006" key="4">
    <source>
        <dbReference type="Google" id="ProtNLM"/>
    </source>
</evidence>
<evidence type="ECO:0000313" key="3">
    <source>
        <dbReference type="Proteomes" id="UP000325780"/>
    </source>
</evidence>
<dbReference type="AlphaFoldDB" id="A0A5N6TU18"/>
<organism evidence="2 3">
    <name type="scientific">Aspergillus avenaceus</name>
    <dbReference type="NCBI Taxonomy" id="36643"/>
    <lineage>
        <taxon>Eukaryota</taxon>
        <taxon>Fungi</taxon>
        <taxon>Dikarya</taxon>
        <taxon>Ascomycota</taxon>
        <taxon>Pezizomycotina</taxon>
        <taxon>Eurotiomycetes</taxon>
        <taxon>Eurotiomycetidae</taxon>
        <taxon>Eurotiales</taxon>
        <taxon>Aspergillaceae</taxon>
        <taxon>Aspergillus</taxon>
        <taxon>Aspergillus subgen. Circumdati</taxon>
    </lineage>
</organism>
<name>A0A5N6TU18_ASPAV</name>